<dbReference type="InterPro" id="IPR009091">
    <property type="entry name" value="RCC1/BLIP-II"/>
</dbReference>
<feature type="repeat" description="RCC1" evidence="2">
    <location>
        <begin position="222"/>
        <end position="258"/>
    </location>
</feature>
<feature type="compositionally biased region" description="Basic and acidic residues" evidence="3">
    <location>
        <begin position="285"/>
        <end position="305"/>
    </location>
</feature>
<dbReference type="Proteomes" id="UP000053144">
    <property type="component" value="Chromosome 10"/>
</dbReference>
<sequence>MEFNSLERGTSELEKSKKGGRGELLHDIMKGKKEVKKGMVVGKDNLQDIKKAKKPSNGGDNSINWEKKREKDISEEECGDQDCLGEYVKTVKEGEDRGKTTECGGNILTITSGTKVKDEVVLNVDGSKVVVGVGTTNVFEVQNITGTTKIQGLSQRPKGSLEAVAWEVVTMIKDQFLDYNLEDILFCSGEKQISVPVRVQGLESVRLIAVGAFHNLALQEDGTLWAWGNNEYGQLGTGDTQPRSQPIPVQGLSDLTLVGGNEKEKKGRREVRPNGKQWKAWRGSDQAERWEAGKDLSRTVEESSS</sequence>
<dbReference type="Gramene" id="KOM56050">
    <property type="protein sequence ID" value="KOM56050"/>
    <property type="gene ID" value="LR48_Vigan10g194200"/>
</dbReference>
<evidence type="ECO:0000313" key="5">
    <source>
        <dbReference type="Proteomes" id="UP000053144"/>
    </source>
</evidence>
<keyword evidence="1" id="KW-0677">Repeat</keyword>
<gene>
    <name evidence="4" type="ORF">LR48_Vigan10g194200</name>
</gene>
<evidence type="ECO:0000256" key="3">
    <source>
        <dbReference type="SAM" id="MobiDB-lite"/>
    </source>
</evidence>
<dbReference type="STRING" id="3914.A0A0L9VLX9"/>
<proteinExistence type="predicted"/>
<evidence type="ECO:0000256" key="2">
    <source>
        <dbReference type="PROSITE-ProRule" id="PRU00235"/>
    </source>
</evidence>
<dbReference type="Gene3D" id="2.130.10.30">
    <property type="entry name" value="Regulator of chromosome condensation 1/beta-lactamase-inhibitor protein II"/>
    <property type="match status" value="1"/>
</dbReference>
<feature type="region of interest" description="Disordered" evidence="3">
    <location>
        <begin position="46"/>
        <end position="69"/>
    </location>
</feature>
<dbReference type="PANTHER" id="PTHR22870:SF385">
    <property type="entry name" value="ULTRAVIOLET-B RECEPTOR UVR8-LIKE"/>
    <property type="match status" value="1"/>
</dbReference>
<reference evidence="5" key="1">
    <citation type="journal article" date="2015" name="Proc. Natl. Acad. Sci. U.S.A.">
        <title>Genome sequencing of adzuki bean (Vigna angularis) provides insight into high starch and low fat accumulation and domestication.</title>
        <authorList>
            <person name="Yang K."/>
            <person name="Tian Z."/>
            <person name="Chen C."/>
            <person name="Luo L."/>
            <person name="Zhao B."/>
            <person name="Wang Z."/>
            <person name="Yu L."/>
            <person name="Li Y."/>
            <person name="Sun Y."/>
            <person name="Li W."/>
            <person name="Chen Y."/>
            <person name="Li Y."/>
            <person name="Zhang Y."/>
            <person name="Ai D."/>
            <person name="Zhao J."/>
            <person name="Shang C."/>
            <person name="Ma Y."/>
            <person name="Wu B."/>
            <person name="Wang M."/>
            <person name="Gao L."/>
            <person name="Sun D."/>
            <person name="Zhang P."/>
            <person name="Guo F."/>
            <person name="Wang W."/>
            <person name="Li Y."/>
            <person name="Wang J."/>
            <person name="Varshney R.K."/>
            <person name="Wang J."/>
            <person name="Ling H.Q."/>
            <person name="Wan P."/>
        </authorList>
    </citation>
    <scope>NUCLEOTIDE SEQUENCE</scope>
    <source>
        <strain evidence="5">cv. Jingnong 6</strain>
    </source>
</reference>
<accession>A0A0L9VLX9</accession>
<feature type="region of interest" description="Disordered" evidence="3">
    <location>
        <begin position="259"/>
        <end position="305"/>
    </location>
</feature>
<feature type="compositionally biased region" description="Basic and acidic residues" evidence="3">
    <location>
        <begin position="9"/>
        <end position="25"/>
    </location>
</feature>
<feature type="region of interest" description="Disordered" evidence="3">
    <location>
        <begin position="1"/>
        <end position="25"/>
    </location>
</feature>
<evidence type="ECO:0008006" key="6">
    <source>
        <dbReference type="Google" id="ProtNLM"/>
    </source>
</evidence>
<dbReference type="InterPro" id="IPR051210">
    <property type="entry name" value="Ub_ligase/GEF_domain"/>
</dbReference>
<dbReference type="SUPFAM" id="SSF50985">
    <property type="entry name" value="RCC1/BLIP-II"/>
    <property type="match status" value="1"/>
</dbReference>
<dbReference type="AlphaFoldDB" id="A0A0L9VLX9"/>
<dbReference type="EMBL" id="CM003380">
    <property type="protein sequence ID" value="KOM56050.1"/>
    <property type="molecule type" value="Genomic_DNA"/>
</dbReference>
<evidence type="ECO:0000313" key="4">
    <source>
        <dbReference type="EMBL" id="KOM56050.1"/>
    </source>
</evidence>
<feature type="compositionally biased region" description="Basic and acidic residues" evidence="3">
    <location>
        <begin position="261"/>
        <end position="273"/>
    </location>
</feature>
<name>A0A0L9VLX9_PHAAN</name>
<organism evidence="4 5">
    <name type="scientific">Phaseolus angularis</name>
    <name type="common">Azuki bean</name>
    <name type="synonym">Vigna angularis</name>
    <dbReference type="NCBI Taxonomy" id="3914"/>
    <lineage>
        <taxon>Eukaryota</taxon>
        <taxon>Viridiplantae</taxon>
        <taxon>Streptophyta</taxon>
        <taxon>Embryophyta</taxon>
        <taxon>Tracheophyta</taxon>
        <taxon>Spermatophyta</taxon>
        <taxon>Magnoliopsida</taxon>
        <taxon>eudicotyledons</taxon>
        <taxon>Gunneridae</taxon>
        <taxon>Pentapetalae</taxon>
        <taxon>rosids</taxon>
        <taxon>fabids</taxon>
        <taxon>Fabales</taxon>
        <taxon>Fabaceae</taxon>
        <taxon>Papilionoideae</taxon>
        <taxon>50 kb inversion clade</taxon>
        <taxon>NPAAA clade</taxon>
        <taxon>indigoferoid/millettioid clade</taxon>
        <taxon>Phaseoleae</taxon>
        <taxon>Vigna</taxon>
    </lineage>
</organism>
<protein>
    <recommendedName>
        <fullName evidence="6">Regulator of chromosome condensation 1/beta-lactamase-inhibitor protein II</fullName>
    </recommendedName>
</protein>
<evidence type="ECO:0000256" key="1">
    <source>
        <dbReference type="ARBA" id="ARBA00022737"/>
    </source>
</evidence>
<dbReference type="PROSITE" id="PS50012">
    <property type="entry name" value="RCC1_3"/>
    <property type="match status" value="1"/>
</dbReference>
<dbReference type="InterPro" id="IPR000408">
    <property type="entry name" value="Reg_chr_condens"/>
</dbReference>
<dbReference type="Pfam" id="PF13540">
    <property type="entry name" value="RCC1_2"/>
    <property type="match status" value="1"/>
</dbReference>
<dbReference type="PANTHER" id="PTHR22870">
    <property type="entry name" value="REGULATOR OF CHROMOSOME CONDENSATION"/>
    <property type="match status" value="1"/>
</dbReference>